<gene>
    <name evidence="1" type="ORF">BV25DRAFT_1822605</name>
</gene>
<keyword evidence="2" id="KW-1185">Reference proteome</keyword>
<protein>
    <submittedName>
        <fullName evidence="1">Kinase-like protein</fullName>
    </submittedName>
</protein>
<accession>A0ACB8T7U6</accession>
<evidence type="ECO:0000313" key="2">
    <source>
        <dbReference type="Proteomes" id="UP000814140"/>
    </source>
</evidence>
<dbReference type="Proteomes" id="UP000814140">
    <property type="component" value="Unassembled WGS sequence"/>
</dbReference>
<reference evidence="1" key="2">
    <citation type="journal article" date="2022" name="New Phytol.">
        <title>Evolutionary transition to the ectomycorrhizal habit in the genomes of a hyperdiverse lineage of mushroom-forming fungi.</title>
        <authorList>
            <person name="Looney B."/>
            <person name="Miyauchi S."/>
            <person name="Morin E."/>
            <person name="Drula E."/>
            <person name="Courty P.E."/>
            <person name="Kohler A."/>
            <person name="Kuo A."/>
            <person name="LaButti K."/>
            <person name="Pangilinan J."/>
            <person name="Lipzen A."/>
            <person name="Riley R."/>
            <person name="Andreopoulos W."/>
            <person name="He G."/>
            <person name="Johnson J."/>
            <person name="Nolan M."/>
            <person name="Tritt A."/>
            <person name="Barry K.W."/>
            <person name="Grigoriev I.V."/>
            <person name="Nagy L.G."/>
            <person name="Hibbett D."/>
            <person name="Henrissat B."/>
            <person name="Matheny P.B."/>
            <person name="Labbe J."/>
            <person name="Martin F.M."/>
        </authorList>
    </citation>
    <scope>NUCLEOTIDE SEQUENCE</scope>
    <source>
        <strain evidence="1">HHB10654</strain>
    </source>
</reference>
<evidence type="ECO:0000313" key="1">
    <source>
        <dbReference type="EMBL" id="KAI0064858.1"/>
    </source>
</evidence>
<proteinExistence type="predicted"/>
<reference evidence="1" key="1">
    <citation type="submission" date="2021-03" db="EMBL/GenBank/DDBJ databases">
        <authorList>
            <consortium name="DOE Joint Genome Institute"/>
            <person name="Ahrendt S."/>
            <person name="Looney B.P."/>
            <person name="Miyauchi S."/>
            <person name="Morin E."/>
            <person name="Drula E."/>
            <person name="Courty P.E."/>
            <person name="Chicoki N."/>
            <person name="Fauchery L."/>
            <person name="Kohler A."/>
            <person name="Kuo A."/>
            <person name="Labutti K."/>
            <person name="Pangilinan J."/>
            <person name="Lipzen A."/>
            <person name="Riley R."/>
            <person name="Andreopoulos W."/>
            <person name="He G."/>
            <person name="Johnson J."/>
            <person name="Barry K.W."/>
            <person name="Grigoriev I.V."/>
            <person name="Nagy L."/>
            <person name="Hibbett D."/>
            <person name="Henrissat B."/>
            <person name="Matheny P.B."/>
            <person name="Labbe J."/>
            <person name="Martin F."/>
        </authorList>
    </citation>
    <scope>NUCLEOTIDE SEQUENCE</scope>
    <source>
        <strain evidence="1">HHB10654</strain>
    </source>
</reference>
<dbReference type="EMBL" id="MU277197">
    <property type="protein sequence ID" value="KAI0064858.1"/>
    <property type="molecule type" value="Genomic_DNA"/>
</dbReference>
<comment type="caution">
    <text evidence="1">The sequence shown here is derived from an EMBL/GenBank/DDBJ whole genome shotgun (WGS) entry which is preliminary data.</text>
</comment>
<name>A0ACB8T7U6_9AGAM</name>
<organism evidence="1 2">
    <name type="scientific">Artomyces pyxidatus</name>
    <dbReference type="NCBI Taxonomy" id="48021"/>
    <lineage>
        <taxon>Eukaryota</taxon>
        <taxon>Fungi</taxon>
        <taxon>Dikarya</taxon>
        <taxon>Basidiomycota</taxon>
        <taxon>Agaricomycotina</taxon>
        <taxon>Agaricomycetes</taxon>
        <taxon>Russulales</taxon>
        <taxon>Auriscalpiaceae</taxon>
        <taxon>Artomyces</taxon>
    </lineage>
</organism>
<sequence length="625" mass="68860">MFFQQTCQKLFPTLIKFKSVEDTHALSIVAKSTSPASDEQMEERKLFEALWDAAHDPSLLDIRRRVKVSFRASQVHDVVFTNPDHLVQFSKLVGPAVGQPALLPAPESVASVGVRDFRVIKKLGSGASGVVYLAQHQTTLRLHAVKKMEKEYLDDGSINALLNEQRALLRVRGRAHLLTLDASFHDSDNFYLVTNFLAGGDLRTQLNEHGKLPIPSVLFYIAELLLALKTLHGAGVIHRDIKPDNLMIDALGHLVLGDFGISKQFESFSSDISIPYSTLSSTFLTATQCGTPTYIAPEIFQGSSYSFEVDFWAVGVTAFELLCGRTPFKDTDDFDEICHSVQYDAVCFDPTDEIDVALQVFIHHLLQKDPQHRPNLQAMMGHACFRSIDWAKLASKELPAPWVPSQLALHEEVQAIKARDDCFTFVSGDAFDVDPFPSYNFAAPRIFTERSFYKSSLVPWVQDFSPLSDTPRSVSKSSLASSAEVLQAPLLEVDDLVDPVFNTPNTPALSSSPSSNESIASTSSTKLAGFLGKVRNFLARTSHEAEPSPASPISQSSSFSSAPASVSTSSECSDRAFVVDSPVLEVDAPIFSVVSPTRPGSHVFSGLRSDCRRWMKNLNTRKARR</sequence>